<dbReference type="InterPro" id="IPR012902">
    <property type="entry name" value="N_methyl_site"/>
</dbReference>
<keyword evidence="2" id="KW-1133">Transmembrane helix</keyword>
<organism evidence="3 4">
    <name type="scientific">Oceanisphaera profunda</name>
    <dbReference type="NCBI Taxonomy" id="1416627"/>
    <lineage>
        <taxon>Bacteria</taxon>
        <taxon>Pseudomonadati</taxon>
        <taxon>Pseudomonadota</taxon>
        <taxon>Gammaproteobacteria</taxon>
        <taxon>Aeromonadales</taxon>
        <taxon>Aeromonadaceae</taxon>
        <taxon>Oceanisphaera</taxon>
    </lineage>
</organism>
<dbReference type="AlphaFoldDB" id="A0A1Y0D6G9"/>
<keyword evidence="2" id="KW-0472">Membrane</keyword>
<keyword evidence="2" id="KW-0812">Transmembrane</keyword>
<dbReference type="Pfam" id="PF07963">
    <property type="entry name" value="N_methyl"/>
    <property type="match status" value="1"/>
</dbReference>
<accession>A0A1Y0D6G9</accession>
<evidence type="ECO:0000313" key="3">
    <source>
        <dbReference type="EMBL" id="ART83120.1"/>
    </source>
</evidence>
<dbReference type="Proteomes" id="UP000243937">
    <property type="component" value="Chromosome"/>
</dbReference>
<sequence length="157" mass="17526">MSQGSRGFSLIEMVITMALVALIASMALPMTETVIRRGHEQELRTALYQLRDAIDAYKMAATAGHIQTAANESGYPPSLQILVEGVRDVRDVKGGKIYFLRRIPRDPFADQQRQVTEHWGLRAYDSPAEDPRSGDDVFDVYSLARGQGLNGVPYRAW</sequence>
<evidence type="ECO:0000256" key="1">
    <source>
        <dbReference type="ARBA" id="ARBA00022481"/>
    </source>
</evidence>
<keyword evidence="1" id="KW-0488">Methylation</keyword>
<dbReference type="GO" id="GO:0015627">
    <property type="term" value="C:type II protein secretion system complex"/>
    <property type="evidence" value="ECO:0007669"/>
    <property type="project" value="InterPro"/>
</dbReference>
<keyword evidence="4" id="KW-1185">Reference proteome</keyword>
<dbReference type="NCBIfam" id="TIGR02532">
    <property type="entry name" value="IV_pilin_GFxxxE"/>
    <property type="match status" value="1"/>
</dbReference>
<dbReference type="InterPro" id="IPR000983">
    <property type="entry name" value="Bac_GSPG_pilin"/>
</dbReference>
<dbReference type="GO" id="GO:0015628">
    <property type="term" value="P:protein secretion by the type II secretion system"/>
    <property type="evidence" value="ECO:0007669"/>
    <property type="project" value="InterPro"/>
</dbReference>
<protein>
    <submittedName>
        <fullName evidence="3">General secretion pathway protein GspG</fullName>
    </submittedName>
</protein>
<evidence type="ECO:0000256" key="2">
    <source>
        <dbReference type="SAM" id="Phobius"/>
    </source>
</evidence>
<dbReference type="Gene3D" id="3.30.700.10">
    <property type="entry name" value="Glycoprotein, Type 4 Pilin"/>
    <property type="match status" value="1"/>
</dbReference>
<dbReference type="PRINTS" id="PR00813">
    <property type="entry name" value="BCTERIALGSPG"/>
</dbReference>
<evidence type="ECO:0000313" key="4">
    <source>
        <dbReference type="Proteomes" id="UP000243937"/>
    </source>
</evidence>
<dbReference type="SUPFAM" id="SSF54523">
    <property type="entry name" value="Pili subunits"/>
    <property type="match status" value="1"/>
</dbReference>
<reference evidence="3 4" key="1">
    <citation type="journal article" date="2014" name="Int. J. Syst. Evol. Microbiol.">
        <title>Oceanisphaera profunda sp. nov., a marine bacterium isolated from deep-sea sediment, and emended description of the genus Oceanisphaera.</title>
        <authorList>
            <person name="Xu Z."/>
            <person name="Zhang X.Y."/>
            <person name="Su H.N."/>
            <person name="Yu Z.C."/>
            <person name="Liu C."/>
            <person name="Li H."/>
            <person name="Chen X.L."/>
            <person name="Song X.Y."/>
            <person name="Xie B.B."/>
            <person name="Qin Q.L."/>
            <person name="Zhou B.C."/>
            <person name="Shi M."/>
            <person name="Huang Y."/>
            <person name="Zhang Y.Z."/>
        </authorList>
    </citation>
    <scope>NUCLEOTIDE SEQUENCE [LARGE SCALE GENOMIC DNA]</scope>
    <source>
        <strain evidence="3 4">SM1222</strain>
    </source>
</reference>
<name>A0A1Y0D6G9_9GAMM</name>
<dbReference type="OrthoDB" id="9790526at2"/>
<proteinExistence type="predicted"/>
<dbReference type="EMBL" id="CP021377">
    <property type="protein sequence ID" value="ART83120.1"/>
    <property type="molecule type" value="Genomic_DNA"/>
</dbReference>
<gene>
    <name evidence="3" type="ORF">CBP31_11255</name>
</gene>
<dbReference type="KEGG" id="opf:CBP31_11255"/>
<feature type="transmembrane region" description="Helical" evidence="2">
    <location>
        <begin position="6"/>
        <end position="28"/>
    </location>
</feature>
<dbReference type="RefSeq" id="WP_087037320.1">
    <property type="nucleotide sequence ID" value="NZ_CP021377.1"/>
</dbReference>
<dbReference type="PROSITE" id="PS00409">
    <property type="entry name" value="PROKAR_NTER_METHYL"/>
    <property type="match status" value="1"/>
</dbReference>
<dbReference type="InterPro" id="IPR045584">
    <property type="entry name" value="Pilin-like"/>
</dbReference>